<evidence type="ECO:0000313" key="1">
    <source>
        <dbReference type="EMBL" id="SFA80105.1"/>
    </source>
</evidence>
<evidence type="ECO:0000313" key="2">
    <source>
        <dbReference type="Proteomes" id="UP000198619"/>
    </source>
</evidence>
<reference evidence="1 2" key="1">
    <citation type="submission" date="2016-10" db="EMBL/GenBank/DDBJ databases">
        <authorList>
            <person name="de Groot N.N."/>
        </authorList>
    </citation>
    <scope>NUCLEOTIDE SEQUENCE [LARGE SCALE GENOMIC DNA]</scope>
    <source>
        <strain evidence="1 2">DSM 12271</strain>
    </source>
</reference>
<dbReference type="STRING" id="84698.SAMN04488528_100346"/>
<dbReference type="OrthoDB" id="249246at2"/>
<accession>A0A1I0VUM1</accession>
<gene>
    <name evidence="1" type="ORF">SAMN04488528_100346</name>
</gene>
<sequence length="193" mass="22973">MKNVDEKILEIINKAEKESEKKDIRDGVIKINNKYYEFEEQEFFDNKLKIYIPKEFKDMPLNERKIKYPSGDRPDIIKSNLEGDIAITLKNIDSPLYEENVEELKDGMKAIIKKTNPSNVFYEDGVKKVEEKNIGYFEFKGSAIDDFIYNFMFFFELEEKTIMGTFSCRYKSYKEWREVAFQIIETIKVIKES</sequence>
<dbReference type="EMBL" id="FOKI01000003">
    <property type="protein sequence ID" value="SFA80105.1"/>
    <property type="molecule type" value="Genomic_DNA"/>
</dbReference>
<dbReference type="RefSeq" id="WP_090038559.1">
    <property type="nucleotide sequence ID" value="NZ_FOKI01000003.1"/>
</dbReference>
<keyword evidence="2" id="KW-1185">Reference proteome</keyword>
<name>A0A1I0VUM1_9CLOT</name>
<proteinExistence type="predicted"/>
<dbReference type="Proteomes" id="UP000198619">
    <property type="component" value="Unassembled WGS sequence"/>
</dbReference>
<organism evidence="1 2">
    <name type="scientific">Clostridium frigidicarnis</name>
    <dbReference type="NCBI Taxonomy" id="84698"/>
    <lineage>
        <taxon>Bacteria</taxon>
        <taxon>Bacillati</taxon>
        <taxon>Bacillota</taxon>
        <taxon>Clostridia</taxon>
        <taxon>Eubacteriales</taxon>
        <taxon>Clostridiaceae</taxon>
        <taxon>Clostridium</taxon>
    </lineage>
</organism>
<dbReference type="AlphaFoldDB" id="A0A1I0VUM1"/>
<protein>
    <submittedName>
        <fullName evidence="1">Uncharacterized protein</fullName>
    </submittedName>
</protein>